<dbReference type="Proteomes" id="UP001364617">
    <property type="component" value="Unassembled WGS sequence"/>
</dbReference>
<comment type="catalytic activity">
    <reaction evidence="1">
        <text>[E2 ubiquitin-conjugating enzyme]-S-ubiquitinyl-L-cysteine + [acceptor protein]-L-lysine = [E2 ubiquitin-conjugating enzyme]-L-cysteine + [acceptor protein]-N(6)-ubiquitinyl-L-lysine.</text>
        <dbReference type="EC" id="2.3.2.31"/>
    </reaction>
</comment>
<evidence type="ECO:0000256" key="13">
    <source>
        <dbReference type="ARBA" id="ARBA00023015"/>
    </source>
</evidence>
<evidence type="ECO:0000256" key="17">
    <source>
        <dbReference type="ARBA" id="ARBA00067098"/>
    </source>
</evidence>
<dbReference type="InterPro" id="IPR006575">
    <property type="entry name" value="RWD_dom"/>
</dbReference>
<comment type="pathway">
    <text evidence="4">Protein modification; protein ubiquitination.</text>
</comment>
<feature type="domain" description="RING-type" evidence="22">
    <location>
        <begin position="200"/>
        <end position="422"/>
    </location>
</feature>
<evidence type="ECO:0000256" key="10">
    <source>
        <dbReference type="ARBA" id="ARBA00022771"/>
    </source>
</evidence>
<comment type="subcellular location">
    <subcellularLocation>
        <location evidence="3">Cytoplasm</location>
    </subcellularLocation>
    <subcellularLocation>
        <location evidence="2">Nucleus</location>
    </subcellularLocation>
</comment>
<evidence type="ECO:0000256" key="8">
    <source>
        <dbReference type="ARBA" id="ARBA00022723"/>
    </source>
</evidence>
<evidence type="ECO:0000256" key="6">
    <source>
        <dbReference type="ARBA" id="ARBA00022490"/>
    </source>
</evidence>
<proteinExistence type="inferred from homology"/>
<evidence type="ECO:0000256" key="7">
    <source>
        <dbReference type="ARBA" id="ARBA00022679"/>
    </source>
</evidence>
<keyword evidence="14" id="KW-0804">Transcription</keyword>
<dbReference type="FunFam" id="3.10.110.10:FF:000049">
    <property type="entry name" value="RBR-type E3 ubiquitin transferase"/>
    <property type="match status" value="1"/>
</dbReference>
<dbReference type="Pfam" id="PF05773">
    <property type="entry name" value="RWD"/>
    <property type="match status" value="1"/>
</dbReference>
<evidence type="ECO:0000256" key="9">
    <source>
        <dbReference type="ARBA" id="ARBA00022737"/>
    </source>
</evidence>
<keyword evidence="9" id="KW-0677">Repeat</keyword>
<evidence type="ECO:0000259" key="20">
    <source>
        <dbReference type="PROSITE" id="PS50089"/>
    </source>
</evidence>
<dbReference type="Pfam" id="PF01485">
    <property type="entry name" value="IBR"/>
    <property type="match status" value="1"/>
</dbReference>
<dbReference type="EC" id="2.3.2.31" evidence="5"/>
<keyword evidence="24" id="KW-1185">Reference proteome</keyword>
<dbReference type="SUPFAM" id="SSF57850">
    <property type="entry name" value="RING/U-box"/>
    <property type="match status" value="3"/>
</dbReference>
<keyword evidence="12" id="KW-0862">Zinc</keyword>
<keyword evidence="8" id="KW-0479">Metal-binding</keyword>
<sequence>MSANQEAQTDEMLALESIYDEEEFHRTESRQRGKIHLCLELPPNFRLLVKGEACVECGISFLPPLVLSFELPTDYPSSSAPVFTLSSKWLSSVQITALCKRLDELWEENRGNVVLFTWIQFLKEETLEFLNIQSPLEIQTVAGQPHYESGQNQAVDTAVEKSEVQELDQRAVQEVDPHTDILTQLLDFNEAQKQKVFDSKVFCCGICFSENLGSRSLLFKECQHVSCKACVKEYFKIQIRDGKVQCLTCTEPECMSLASPAQVKLLVGEDEFARYDRLLLQSSLNRMEDVVYCPRMSCCMAVVIEPDANMGICPSCRFVFCTLCKRTYHGLSLCKEVQMEKDLQEKQLIQSYKDDEALSEDWVMLNSKPCPSCRSNIQKDLGCNKMTCVSCQQYFCWKCLVVLHKKDPYRHFRGDTNPCNSL</sequence>
<dbReference type="Gene3D" id="3.10.110.10">
    <property type="entry name" value="Ubiquitin Conjugating Enzyme"/>
    <property type="match status" value="1"/>
</dbReference>
<comment type="caution">
    <text evidence="23">The sequence shown here is derived from an EMBL/GenBank/DDBJ whole genome shotgun (WGS) entry which is preliminary data.</text>
</comment>
<dbReference type="PROSITE" id="PS50089">
    <property type="entry name" value="ZF_RING_2"/>
    <property type="match status" value="1"/>
</dbReference>
<evidence type="ECO:0000256" key="1">
    <source>
        <dbReference type="ARBA" id="ARBA00001798"/>
    </source>
</evidence>
<dbReference type="FunFam" id="3.30.40.10:FF:000186">
    <property type="entry name" value="RBR-type E3 ubiquitin transferase"/>
    <property type="match status" value="1"/>
</dbReference>
<keyword evidence="11" id="KW-0833">Ubl conjugation pathway</keyword>
<dbReference type="CDD" id="cd23820">
    <property type="entry name" value="RWD_RNF14"/>
    <property type="match status" value="1"/>
</dbReference>
<dbReference type="GO" id="GO:0060828">
    <property type="term" value="P:regulation of canonical Wnt signaling pathway"/>
    <property type="evidence" value="ECO:0007669"/>
    <property type="project" value="UniProtKB-ARBA"/>
</dbReference>
<evidence type="ECO:0000256" key="3">
    <source>
        <dbReference type="ARBA" id="ARBA00004496"/>
    </source>
</evidence>
<dbReference type="GO" id="GO:0061630">
    <property type="term" value="F:ubiquitin protein ligase activity"/>
    <property type="evidence" value="ECO:0007669"/>
    <property type="project" value="UniProtKB-EC"/>
</dbReference>
<reference evidence="23 24" key="1">
    <citation type="submission" date="2024-02" db="EMBL/GenBank/DDBJ databases">
        <title>Chromosome-level genome assembly of the Eurasian Minnow (Phoxinus phoxinus).</title>
        <authorList>
            <person name="Oriowo T.O."/>
            <person name="Martin S."/>
            <person name="Stange M."/>
            <person name="Chrysostomakis Y."/>
            <person name="Brown T."/>
            <person name="Winkler S."/>
            <person name="Kukowka S."/>
            <person name="Myers E.W."/>
            <person name="Bohne A."/>
        </authorList>
    </citation>
    <scope>NUCLEOTIDE SEQUENCE [LARGE SCALE GENOMIC DNA]</scope>
    <source>
        <strain evidence="23">ZFMK-TIS-60720</strain>
        <tissue evidence="23">Whole Organism</tissue>
    </source>
</reference>
<dbReference type="GO" id="GO:0005737">
    <property type="term" value="C:cytoplasm"/>
    <property type="evidence" value="ECO:0007669"/>
    <property type="project" value="UniProtKB-SubCell"/>
</dbReference>
<accession>A0AAN9HBJ8</accession>
<evidence type="ECO:0000313" key="24">
    <source>
        <dbReference type="Proteomes" id="UP001364617"/>
    </source>
</evidence>
<dbReference type="Pfam" id="PF22191">
    <property type="entry name" value="IBR_1"/>
    <property type="match status" value="1"/>
</dbReference>
<dbReference type="AlphaFoldDB" id="A0AAN9HBJ8"/>
<dbReference type="Gene3D" id="1.20.120.1750">
    <property type="match status" value="1"/>
</dbReference>
<keyword evidence="13" id="KW-0805">Transcription regulation</keyword>
<dbReference type="InterPro" id="IPR044066">
    <property type="entry name" value="TRIAD_supradom"/>
</dbReference>
<name>A0AAN9HBJ8_9TELE</name>
<protein>
    <recommendedName>
        <fullName evidence="17">E3 ubiquitin-protein ligase RNF14</fullName>
        <ecNumber evidence="5">2.3.2.31</ecNumber>
    </recommendedName>
    <alternativeName>
        <fullName evidence="18">RING finger protein 14</fullName>
    </alternativeName>
</protein>
<dbReference type="GO" id="GO:0008270">
    <property type="term" value="F:zinc ion binding"/>
    <property type="evidence" value="ECO:0007669"/>
    <property type="project" value="UniProtKB-KW"/>
</dbReference>
<evidence type="ECO:0000256" key="11">
    <source>
        <dbReference type="ARBA" id="ARBA00022786"/>
    </source>
</evidence>
<dbReference type="PROSITE" id="PS51873">
    <property type="entry name" value="TRIAD"/>
    <property type="match status" value="1"/>
</dbReference>
<dbReference type="Gene3D" id="2.20.25.20">
    <property type="match status" value="1"/>
</dbReference>
<keyword evidence="10 19" id="KW-0863">Zinc-finger</keyword>
<dbReference type="SMART" id="SM00647">
    <property type="entry name" value="IBR"/>
    <property type="match status" value="2"/>
</dbReference>
<evidence type="ECO:0000256" key="15">
    <source>
        <dbReference type="ARBA" id="ARBA00023242"/>
    </source>
</evidence>
<dbReference type="InterPro" id="IPR047548">
    <property type="entry name" value="Rcat_RBR_RNF14"/>
</dbReference>
<dbReference type="CDD" id="cd16628">
    <property type="entry name" value="RING-HC_RBR_RNF14"/>
    <property type="match status" value="1"/>
</dbReference>
<evidence type="ECO:0000259" key="22">
    <source>
        <dbReference type="PROSITE" id="PS51873"/>
    </source>
</evidence>
<dbReference type="CDD" id="cd20341">
    <property type="entry name" value="BRcat_RBR_RNF14"/>
    <property type="match status" value="1"/>
</dbReference>
<dbReference type="PROSITE" id="PS50908">
    <property type="entry name" value="RWD"/>
    <property type="match status" value="1"/>
</dbReference>
<dbReference type="Gene3D" id="3.30.40.10">
    <property type="entry name" value="Zinc/RING finger domain, C3HC4 (zinc finger)"/>
    <property type="match status" value="1"/>
</dbReference>
<keyword evidence="7" id="KW-0808">Transferase</keyword>
<dbReference type="InterPro" id="IPR031128">
    <property type="entry name" value="RNF14_RING-HC_Zfn"/>
</dbReference>
<keyword evidence="6" id="KW-0963">Cytoplasm</keyword>
<evidence type="ECO:0000256" key="19">
    <source>
        <dbReference type="PROSITE-ProRule" id="PRU00175"/>
    </source>
</evidence>
<organism evidence="23 24">
    <name type="scientific">Phoxinus phoxinus</name>
    <name type="common">Eurasian minnow</name>
    <dbReference type="NCBI Taxonomy" id="58324"/>
    <lineage>
        <taxon>Eukaryota</taxon>
        <taxon>Metazoa</taxon>
        <taxon>Chordata</taxon>
        <taxon>Craniata</taxon>
        <taxon>Vertebrata</taxon>
        <taxon>Euteleostomi</taxon>
        <taxon>Actinopterygii</taxon>
        <taxon>Neopterygii</taxon>
        <taxon>Teleostei</taxon>
        <taxon>Ostariophysi</taxon>
        <taxon>Cypriniformes</taxon>
        <taxon>Leuciscidae</taxon>
        <taxon>Phoxininae</taxon>
        <taxon>Phoxinus</taxon>
    </lineage>
</organism>
<evidence type="ECO:0000256" key="14">
    <source>
        <dbReference type="ARBA" id="ARBA00023163"/>
    </source>
</evidence>
<evidence type="ECO:0000256" key="5">
    <source>
        <dbReference type="ARBA" id="ARBA00012251"/>
    </source>
</evidence>
<dbReference type="GO" id="GO:0016567">
    <property type="term" value="P:protein ubiquitination"/>
    <property type="evidence" value="ECO:0007669"/>
    <property type="project" value="InterPro"/>
</dbReference>
<feature type="domain" description="RWD" evidence="21">
    <location>
        <begin position="10"/>
        <end position="129"/>
    </location>
</feature>
<dbReference type="PANTHER" id="PTHR11685">
    <property type="entry name" value="RBR FAMILY RING FINGER AND IBR DOMAIN-CONTAINING"/>
    <property type="match status" value="1"/>
</dbReference>
<dbReference type="InterPro" id="IPR001841">
    <property type="entry name" value="Znf_RING"/>
</dbReference>
<evidence type="ECO:0000256" key="12">
    <source>
        <dbReference type="ARBA" id="ARBA00022833"/>
    </source>
</evidence>
<evidence type="ECO:0000256" key="16">
    <source>
        <dbReference type="ARBA" id="ARBA00044508"/>
    </source>
</evidence>
<dbReference type="InterPro" id="IPR002867">
    <property type="entry name" value="IBR_dom"/>
</dbReference>
<evidence type="ECO:0000256" key="4">
    <source>
        <dbReference type="ARBA" id="ARBA00004906"/>
    </source>
</evidence>
<evidence type="ECO:0000256" key="18">
    <source>
        <dbReference type="ARBA" id="ARBA00075528"/>
    </source>
</evidence>
<gene>
    <name evidence="23" type="ORF">R3I93_004472</name>
</gene>
<keyword evidence="15" id="KW-0539">Nucleus</keyword>
<dbReference type="InterPro" id="IPR031127">
    <property type="entry name" value="E3_UB_ligase_RBR"/>
</dbReference>
<dbReference type="SMART" id="SM00591">
    <property type="entry name" value="RWD"/>
    <property type="match status" value="1"/>
</dbReference>
<evidence type="ECO:0000256" key="2">
    <source>
        <dbReference type="ARBA" id="ARBA00004123"/>
    </source>
</evidence>
<dbReference type="CDD" id="cd20354">
    <property type="entry name" value="Rcat_RBR_RNF14"/>
    <property type="match status" value="1"/>
</dbReference>
<comment type="similarity">
    <text evidence="16">Belongs to the RBR family. RNF14 subfamily.</text>
</comment>
<dbReference type="InterPro" id="IPR013083">
    <property type="entry name" value="Znf_RING/FYVE/PHD"/>
</dbReference>
<feature type="domain" description="RING-type" evidence="20">
    <location>
        <begin position="204"/>
        <end position="250"/>
    </location>
</feature>
<evidence type="ECO:0000313" key="23">
    <source>
        <dbReference type="EMBL" id="KAK7172175.1"/>
    </source>
</evidence>
<dbReference type="SUPFAM" id="SSF54495">
    <property type="entry name" value="UBC-like"/>
    <property type="match status" value="1"/>
</dbReference>
<dbReference type="EMBL" id="JAYKXH010000004">
    <property type="protein sequence ID" value="KAK7172175.1"/>
    <property type="molecule type" value="Genomic_DNA"/>
</dbReference>
<evidence type="ECO:0000259" key="21">
    <source>
        <dbReference type="PROSITE" id="PS50908"/>
    </source>
</evidence>
<dbReference type="GO" id="GO:0005634">
    <property type="term" value="C:nucleus"/>
    <property type="evidence" value="ECO:0007669"/>
    <property type="project" value="UniProtKB-SubCell"/>
</dbReference>
<dbReference type="InterPro" id="IPR016135">
    <property type="entry name" value="UBQ-conjugating_enzyme/RWD"/>
</dbReference>